<feature type="repeat" description="ANK" evidence="3">
    <location>
        <begin position="397"/>
        <end position="429"/>
    </location>
</feature>
<dbReference type="Pfam" id="PF12796">
    <property type="entry name" value="Ank_2"/>
    <property type="match status" value="2"/>
</dbReference>
<dbReference type="PANTHER" id="PTHR24173:SF74">
    <property type="entry name" value="ANKYRIN REPEAT DOMAIN-CONTAINING PROTEIN 16"/>
    <property type="match status" value="1"/>
</dbReference>
<keyword evidence="2 3" id="KW-0040">ANK repeat</keyword>
<dbReference type="AlphaFoldDB" id="A0AA35SG34"/>
<keyword evidence="6" id="KW-1185">Reference proteome</keyword>
<dbReference type="InterPro" id="IPR036770">
    <property type="entry name" value="Ankyrin_rpt-contain_sf"/>
</dbReference>
<feature type="repeat" description="ANK" evidence="3">
    <location>
        <begin position="464"/>
        <end position="496"/>
    </location>
</feature>
<feature type="region of interest" description="Disordered" evidence="4">
    <location>
        <begin position="177"/>
        <end position="215"/>
    </location>
</feature>
<feature type="repeat" description="ANK" evidence="3">
    <location>
        <begin position="363"/>
        <end position="395"/>
    </location>
</feature>
<sequence>MNCFLKDNLSDLCQSFDISELIGKLSLLQWNYLSYQLLDYLIKEFGLEVRREMEAYKLDLQRFRQKTPLALFCQSQKRRQKKPPEGFEEMVAEFDWPHEVTLEVVEQFRQEYAYHYKLRDCAMLLAKVLPGSFIITWFIPESIVKKLREDIPHLILKKYTVVSLQIAGVKVYPPPQKSAAVSSPGPGPSAGGAAGSVEKSPPQLKTEESRLSPEEDYPFVEKPSEDFFCPVMLSLLLQPHLTSCCGKHLSEESATRIQGEGGPCPLCKSPDWSTVLDKHVRRQVKELHVFCRHKEKGCWWKRELSDFTQHVQSCQFRYLQVSTQVCRTGGCYFLHYTCFCILFIHTSLSLSLSIYHCVSPSPQGRTELHNAAERGDVEAVERLLSTSVNVNSRTEDEGHTALRLASWKGNVEVVRLLLKAGAAVFIPDKDGFSPLYVASEYGHSDVVDILLEAGADVHQATTEVGAVPLGKAAQNGHTETVQRLLEAGANVNHQNKNGGTALLYAGWKGHSEVVKLLLGAGARDFPDKFGNTALSLARANNQNDVVQHLLLETLL</sequence>
<dbReference type="PRINTS" id="PR01415">
    <property type="entry name" value="ANKYRIN"/>
</dbReference>
<proteinExistence type="predicted"/>
<dbReference type="Gene3D" id="3.30.40.10">
    <property type="entry name" value="Zinc/RING finger domain, C3HC4 (zinc finger)"/>
    <property type="match status" value="1"/>
</dbReference>
<dbReference type="InterPro" id="IPR013083">
    <property type="entry name" value="Znf_RING/FYVE/PHD"/>
</dbReference>
<gene>
    <name evidence="5" type="ORF">GBAR_LOCUS16358</name>
</gene>
<protein>
    <submittedName>
        <fullName evidence="5">Ankyrin repeat domain-containing protein 29</fullName>
    </submittedName>
</protein>
<evidence type="ECO:0000313" key="5">
    <source>
        <dbReference type="EMBL" id="CAI8028789.1"/>
    </source>
</evidence>
<dbReference type="InterPro" id="IPR002110">
    <property type="entry name" value="Ankyrin_rpt"/>
</dbReference>
<organism evidence="5 6">
    <name type="scientific">Geodia barretti</name>
    <name type="common">Barrett's horny sponge</name>
    <dbReference type="NCBI Taxonomy" id="519541"/>
    <lineage>
        <taxon>Eukaryota</taxon>
        <taxon>Metazoa</taxon>
        <taxon>Porifera</taxon>
        <taxon>Demospongiae</taxon>
        <taxon>Heteroscleromorpha</taxon>
        <taxon>Tetractinellida</taxon>
        <taxon>Astrophorina</taxon>
        <taxon>Geodiidae</taxon>
        <taxon>Geodia</taxon>
    </lineage>
</organism>
<feature type="repeat" description="ANK" evidence="3">
    <location>
        <begin position="497"/>
        <end position="522"/>
    </location>
</feature>
<evidence type="ECO:0000313" key="6">
    <source>
        <dbReference type="Proteomes" id="UP001174909"/>
    </source>
</evidence>
<name>A0AA35SG34_GEOBA</name>
<dbReference type="Proteomes" id="UP001174909">
    <property type="component" value="Unassembled WGS sequence"/>
</dbReference>
<dbReference type="SUPFAM" id="SSF48403">
    <property type="entry name" value="Ankyrin repeat"/>
    <property type="match status" value="1"/>
</dbReference>
<evidence type="ECO:0000256" key="3">
    <source>
        <dbReference type="PROSITE-ProRule" id="PRU00023"/>
    </source>
</evidence>
<evidence type="ECO:0000256" key="4">
    <source>
        <dbReference type="SAM" id="MobiDB-lite"/>
    </source>
</evidence>
<dbReference type="SUPFAM" id="SSF57850">
    <property type="entry name" value="RING/U-box"/>
    <property type="match status" value="1"/>
</dbReference>
<dbReference type="PROSITE" id="PS50297">
    <property type="entry name" value="ANK_REP_REGION"/>
    <property type="match status" value="5"/>
</dbReference>
<dbReference type="PROSITE" id="PS50088">
    <property type="entry name" value="ANK_REPEAT"/>
    <property type="match status" value="5"/>
</dbReference>
<evidence type="ECO:0000256" key="1">
    <source>
        <dbReference type="ARBA" id="ARBA00022737"/>
    </source>
</evidence>
<comment type="caution">
    <text evidence="5">The sequence shown here is derived from an EMBL/GenBank/DDBJ whole genome shotgun (WGS) entry which is preliminary data.</text>
</comment>
<accession>A0AA35SG34</accession>
<dbReference type="PANTHER" id="PTHR24173">
    <property type="entry name" value="ANKYRIN REPEAT CONTAINING"/>
    <property type="match status" value="1"/>
</dbReference>
<dbReference type="EMBL" id="CASHTH010002363">
    <property type="protein sequence ID" value="CAI8028789.1"/>
    <property type="molecule type" value="Genomic_DNA"/>
</dbReference>
<feature type="repeat" description="ANK" evidence="3">
    <location>
        <begin position="430"/>
        <end position="462"/>
    </location>
</feature>
<dbReference type="SMART" id="SM00248">
    <property type="entry name" value="ANK"/>
    <property type="match status" value="5"/>
</dbReference>
<dbReference type="Gene3D" id="1.25.40.20">
    <property type="entry name" value="Ankyrin repeat-containing domain"/>
    <property type="match status" value="2"/>
</dbReference>
<reference evidence="5" key="1">
    <citation type="submission" date="2023-03" db="EMBL/GenBank/DDBJ databases">
        <authorList>
            <person name="Steffen K."/>
            <person name="Cardenas P."/>
        </authorList>
    </citation>
    <scope>NUCLEOTIDE SEQUENCE</scope>
</reference>
<evidence type="ECO:0000256" key="2">
    <source>
        <dbReference type="ARBA" id="ARBA00023043"/>
    </source>
</evidence>
<keyword evidence="1" id="KW-0677">Repeat</keyword>